<sequence length="76" mass="8525">MNLADWRSRDHKVTNTTGQVYCAEDLMAKARKTCNWMIIYVFYGGCCEAVGNLTPIESKFKAESATQVKEICITAV</sequence>
<proteinExistence type="predicted"/>
<keyword evidence="2" id="KW-1185">Reference proteome</keyword>
<evidence type="ECO:0000313" key="2">
    <source>
        <dbReference type="Proteomes" id="UP000825729"/>
    </source>
</evidence>
<gene>
    <name evidence="1" type="ORF">H6P81_003470</name>
</gene>
<reference evidence="1 2" key="1">
    <citation type="submission" date="2021-07" db="EMBL/GenBank/DDBJ databases">
        <title>The Aristolochia fimbriata genome: insights into angiosperm evolution, floral development and chemical biosynthesis.</title>
        <authorList>
            <person name="Jiao Y."/>
        </authorList>
    </citation>
    <scope>NUCLEOTIDE SEQUENCE [LARGE SCALE GENOMIC DNA]</scope>
    <source>
        <strain evidence="1">IBCAS-2021</strain>
        <tissue evidence="1">Leaf</tissue>
    </source>
</reference>
<name>A0AAV7FCN1_ARIFI</name>
<protein>
    <submittedName>
        <fullName evidence="1">Uncharacterized protein</fullName>
    </submittedName>
</protein>
<dbReference type="AlphaFoldDB" id="A0AAV7FCN1"/>
<evidence type="ECO:0000313" key="1">
    <source>
        <dbReference type="EMBL" id="KAG9458962.1"/>
    </source>
</evidence>
<organism evidence="1 2">
    <name type="scientific">Aristolochia fimbriata</name>
    <name type="common">White veined hardy Dutchman's pipe vine</name>
    <dbReference type="NCBI Taxonomy" id="158543"/>
    <lineage>
        <taxon>Eukaryota</taxon>
        <taxon>Viridiplantae</taxon>
        <taxon>Streptophyta</taxon>
        <taxon>Embryophyta</taxon>
        <taxon>Tracheophyta</taxon>
        <taxon>Spermatophyta</taxon>
        <taxon>Magnoliopsida</taxon>
        <taxon>Magnoliidae</taxon>
        <taxon>Piperales</taxon>
        <taxon>Aristolochiaceae</taxon>
        <taxon>Aristolochia</taxon>
    </lineage>
</organism>
<dbReference type="Proteomes" id="UP000825729">
    <property type="component" value="Unassembled WGS sequence"/>
</dbReference>
<accession>A0AAV7FCN1</accession>
<comment type="caution">
    <text evidence="1">The sequence shown here is derived from an EMBL/GenBank/DDBJ whole genome shotgun (WGS) entry which is preliminary data.</text>
</comment>
<dbReference type="EMBL" id="JAINDJ010000002">
    <property type="protein sequence ID" value="KAG9458962.1"/>
    <property type="molecule type" value="Genomic_DNA"/>
</dbReference>